<feature type="region of interest" description="Disordered" evidence="1">
    <location>
        <begin position="391"/>
        <end position="416"/>
    </location>
</feature>
<organism evidence="2 3">
    <name type="scientific">Ornithinimicrobium kibberense</name>
    <dbReference type="NCBI Taxonomy" id="282060"/>
    <lineage>
        <taxon>Bacteria</taxon>
        <taxon>Bacillati</taxon>
        <taxon>Actinomycetota</taxon>
        <taxon>Actinomycetes</taxon>
        <taxon>Micrococcales</taxon>
        <taxon>Ornithinimicrobiaceae</taxon>
        <taxon>Ornithinimicrobium</taxon>
    </lineage>
</organism>
<reference evidence="2 3" key="1">
    <citation type="submission" date="2024-09" db="EMBL/GenBank/DDBJ databases">
        <authorList>
            <person name="Sun Q."/>
            <person name="Mori K."/>
        </authorList>
    </citation>
    <scope>NUCLEOTIDE SEQUENCE [LARGE SCALE GENOMIC DNA]</scope>
    <source>
        <strain evidence="2 3">JCM 12763</strain>
    </source>
</reference>
<sequence length="476" mass="49671">MVDHDDEALARLRASDPATGSHPDLRTLRARIAGKAPDSLGADRATAVPDEVWRGSRGATLPWVAATVALALGMGSGGYVLGARGGEDPGVVAAREADAGPAVDDALPGLSPGAQPVQDMEGSLPASEDGVPTSGGTVEGANYDPGPVRLVAGEDLPEERTTAEVRTLVSDLDAEEFLADWARSLGLDGAGVVEADDLWGAGQGLYDPATGRMLSVHAADGGALNYSYEDSYRSPWCREMVPSDEEGRAQMAQEWTDAMGPDVPMPDPANCREVAGETPTPDQAVAAARDFLTGTGVVGEDWDLVAPGWDDPTSGTVAVEGRPAASSFQELSVTVTVGPEGVVSAWGVTGEPTSLGTYPVISPVEAVQRHGRREFSVDYGVSILEDLSGATDDGASTSMPYPEHELPGPTPPEPGMKIPMLLKDKTVTAAELVRGTMWTQTGGSLEVPVWKLLTGDGMHYTVMAVADEAIDWQSWE</sequence>
<dbReference type="EMBL" id="JBHMAX010000016">
    <property type="protein sequence ID" value="MFB9732080.1"/>
    <property type="molecule type" value="Genomic_DNA"/>
</dbReference>
<evidence type="ECO:0000256" key="1">
    <source>
        <dbReference type="SAM" id="MobiDB-lite"/>
    </source>
</evidence>
<keyword evidence="3" id="KW-1185">Reference proteome</keyword>
<name>A0ABV5V2N4_9MICO</name>
<comment type="caution">
    <text evidence="2">The sequence shown here is derived from an EMBL/GenBank/DDBJ whole genome shotgun (WGS) entry which is preliminary data.</text>
</comment>
<feature type="region of interest" description="Disordered" evidence="1">
    <location>
        <begin position="1"/>
        <end position="24"/>
    </location>
</feature>
<dbReference type="RefSeq" id="WP_141339034.1">
    <property type="nucleotide sequence ID" value="NZ_JBHMAX010000016.1"/>
</dbReference>
<proteinExistence type="predicted"/>
<feature type="region of interest" description="Disordered" evidence="1">
    <location>
        <begin position="109"/>
        <end position="145"/>
    </location>
</feature>
<evidence type="ECO:0000313" key="2">
    <source>
        <dbReference type="EMBL" id="MFB9732080.1"/>
    </source>
</evidence>
<accession>A0ABV5V2N4</accession>
<gene>
    <name evidence="2" type="ORF">ACFFN0_08480</name>
</gene>
<feature type="compositionally biased region" description="Basic and acidic residues" evidence="1">
    <location>
        <begin position="1"/>
        <end position="14"/>
    </location>
</feature>
<protein>
    <submittedName>
        <fullName evidence="2">Uncharacterized protein</fullName>
    </submittedName>
</protein>
<evidence type="ECO:0000313" key="3">
    <source>
        <dbReference type="Proteomes" id="UP001589613"/>
    </source>
</evidence>
<dbReference type="Proteomes" id="UP001589613">
    <property type="component" value="Unassembled WGS sequence"/>
</dbReference>